<reference evidence="8 9" key="1">
    <citation type="submission" date="2019-03" db="EMBL/GenBank/DDBJ databases">
        <title>Genomics of glacier-inhabiting Cryobacterium strains.</title>
        <authorList>
            <person name="Liu Q."/>
            <person name="Xin Y.-H."/>
        </authorList>
    </citation>
    <scope>NUCLEOTIDE SEQUENCE [LARGE SCALE GENOMIC DNA]</scope>
    <source>
        <strain evidence="8 9">Sr59</strain>
    </source>
</reference>
<evidence type="ECO:0000313" key="8">
    <source>
        <dbReference type="EMBL" id="TFD94578.1"/>
    </source>
</evidence>
<keyword evidence="9" id="KW-1185">Reference proteome</keyword>
<evidence type="ECO:0000256" key="1">
    <source>
        <dbReference type="ARBA" id="ARBA00001255"/>
    </source>
</evidence>
<dbReference type="Gene3D" id="2.60.40.1180">
    <property type="entry name" value="Golgi alpha-mannosidase II"/>
    <property type="match status" value="1"/>
</dbReference>
<dbReference type="Proteomes" id="UP000298468">
    <property type="component" value="Unassembled WGS sequence"/>
</dbReference>
<dbReference type="Gene3D" id="2.70.98.60">
    <property type="entry name" value="alpha-galactosidase from lactobacil brevis"/>
    <property type="match status" value="1"/>
</dbReference>
<dbReference type="Pfam" id="PF02065">
    <property type="entry name" value="Melibiase"/>
    <property type="match status" value="1"/>
</dbReference>
<dbReference type="Gene3D" id="3.20.20.70">
    <property type="entry name" value="Aldolase class I"/>
    <property type="match status" value="1"/>
</dbReference>
<feature type="domain" description="Glycosyl hydrolase family 36 C-terminal" evidence="6">
    <location>
        <begin position="647"/>
        <end position="723"/>
    </location>
</feature>
<comment type="caution">
    <text evidence="8">The sequence shown here is derived from an EMBL/GenBank/DDBJ whole genome shotgun (WGS) entry which is preliminary data.</text>
</comment>
<dbReference type="CDD" id="cd14791">
    <property type="entry name" value="GH36"/>
    <property type="match status" value="1"/>
</dbReference>
<evidence type="ECO:0000259" key="7">
    <source>
        <dbReference type="Pfam" id="PF16875"/>
    </source>
</evidence>
<dbReference type="OrthoDB" id="9758822at2"/>
<evidence type="ECO:0000313" key="9">
    <source>
        <dbReference type="Proteomes" id="UP000298468"/>
    </source>
</evidence>
<dbReference type="InterPro" id="IPR031705">
    <property type="entry name" value="Glyco_hydro_36_C"/>
</dbReference>
<accession>A0A4R9C051</accession>
<protein>
    <recommendedName>
        <fullName evidence="2">alpha-galactosidase</fullName>
        <ecNumber evidence="2">3.2.1.22</ecNumber>
    </recommendedName>
</protein>
<dbReference type="InterPro" id="IPR038417">
    <property type="entry name" value="Alpga-gal_N_sf"/>
</dbReference>
<dbReference type="InterPro" id="IPR013780">
    <property type="entry name" value="Glyco_hydro_b"/>
</dbReference>
<dbReference type="SUPFAM" id="SSF51445">
    <property type="entry name" value="(Trans)glycosidases"/>
    <property type="match status" value="1"/>
</dbReference>
<evidence type="ECO:0000256" key="3">
    <source>
        <dbReference type="ARBA" id="ARBA00022801"/>
    </source>
</evidence>
<dbReference type="PANTHER" id="PTHR43053:SF3">
    <property type="entry name" value="ALPHA-GALACTOSIDASE C-RELATED"/>
    <property type="match status" value="1"/>
</dbReference>
<dbReference type="FunFam" id="3.20.20.70:FF:000118">
    <property type="entry name" value="Alpha-galactosidase"/>
    <property type="match status" value="1"/>
</dbReference>
<evidence type="ECO:0000256" key="5">
    <source>
        <dbReference type="SAM" id="MobiDB-lite"/>
    </source>
</evidence>
<gene>
    <name evidence="8" type="ORF">E3T61_01710</name>
</gene>
<dbReference type="InterPro" id="IPR017853">
    <property type="entry name" value="GH"/>
</dbReference>
<organism evidence="8 9">
    <name type="scientific">Cryobacterium lactosi</name>
    <dbReference type="NCBI Taxonomy" id="1259202"/>
    <lineage>
        <taxon>Bacteria</taxon>
        <taxon>Bacillati</taxon>
        <taxon>Actinomycetota</taxon>
        <taxon>Actinomycetes</taxon>
        <taxon>Micrococcales</taxon>
        <taxon>Microbacteriaceae</taxon>
        <taxon>Cryobacterium</taxon>
    </lineage>
</organism>
<dbReference type="GO" id="GO:0004557">
    <property type="term" value="F:alpha-galactosidase activity"/>
    <property type="evidence" value="ECO:0007669"/>
    <property type="project" value="UniProtKB-EC"/>
</dbReference>
<feature type="region of interest" description="Disordered" evidence="5">
    <location>
        <begin position="1"/>
        <end position="35"/>
    </location>
</feature>
<keyword evidence="3" id="KW-0378">Hydrolase</keyword>
<dbReference type="PRINTS" id="PR00743">
    <property type="entry name" value="GLHYDRLASE36"/>
</dbReference>
<dbReference type="InterPro" id="IPR000111">
    <property type="entry name" value="Glyco_hydro_27/36_CS"/>
</dbReference>
<dbReference type="EMBL" id="SOHM01000006">
    <property type="protein sequence ID" value="TFD94578.1"/>
    <property type="molecule type" value="Genomic_DNA"/>
</dbReference>
<dbReference type="PANTHER" id="PTHR43053">
    <property type="entry name" value="GLYCOSIDASE FAMILY 31"/>
    <property type="match status" value="1"/>
</dbReference>
<evidence type="ECO:0000256" key="4">
    <source>
        <dbReference type="ARBA" id="ARBA00023295"/>
    </source>
</evidence>
<evidence type="ECO:0000256" key="2">
    <source>
        <dbReference type="ARBA" id="ARBA00012755"/>
    </source>
</evidence>
<dbReference type="EC" id="3.2.1.22" evidence="2"/>
<evidence type="ECO:0000259" key="6">
    <source>
        <dbReference type="Pfam" id="PF16874"/>
    </source>
</evidence>
<dbReference type="InterPro" id="IPR031704">
    <property type="entry name" value="Glyco_hydro_36_N"/>
</dbReference>
<keyword evidence="4" id="KW-0326">Glycosidase</keyword>
<dbReference type="PROSITE" id="PS00512">
    <property type="entry name" value="ALPHA_GALACTOSIDASE"/>
    <property type="match status" value="1"/>
</dbReference>
<proteinExistence type="predicted"/>
<dbReference type="AlphaFoldDB" id="A0A4R9C051"/>
<comment type="catalytic activity">
    <reaction evidence="1">
        <text>Hydrolysis of terminal, non-reducing alpha-D-galactose residues in alpha-D-galactosides, including galactose oligosaccharides, galactomannans and galactolipids.</text>
        <dbReference type="EC" id="3.2.1.22"/>
    </reaction>
</comment>
<name>A0A4R9C051_9MICO</name>
<sequence>MRTSAAGTPDADVRSGNSWARIPPSLSRPQGPAVPQFATTASPDTVIDLVADGVCVRVDLSSGTPVIQHWGAELGAGDLADLLHDGVPQSNIDEPVLPGLWRENARGFLGRPAVLGHRGGADWSQLFSISRVESTAQTLTVESTDAVAGLTVCVTFDLQPSGVLLISQAVTNDAGTPFDLAELTTWLPLPDAAAETLDFTGRWLKERQPQRRPIQVGTWAREIREGRSGHDYTIVQLALSSGADYQAGSVWSTGLLWSGNTRHLVERLPNGQTAVGAGELLLPGESILAPGASYAAPTVAATFSATGIDGMTDRLYRWLRARPQHPARPRPLTLNVWEAVYFDHDLAKLGALVDAAAEVGVERFVLDDGWFLGRRNDFAGLGDWVVDRSVWPDGLTPLAERVAAAGMEFGLWFEGEMVNVDSEVYRAHPEWIFQAGGRIPPEARHQQVLDLGHPGAYAHVLGQVDAILTEYGISYIKWDHNRVLTEPAHLGVAGVRRQTEAIYRLFDELKRRHPRLEIESCSSGGGRVDLGMAQHADRFWTSDCNDALERQHIQRYTQFAIPPELLGTHIGPTHSHTTGRTHALSFRAITALFGHAGIEWDITEASPAERAALVTWAAYYKQKRALLHTGRVVRADPAGDTALVHGVVAQDGGEALFAYVQLAAAGASIPPRILLPGLDTTARYRVRMVEPAGPAGTTQAQQPRWLAGLESDGAALAQVGLRPPILYPETAILIEVTRL</sequence>
<dbReference type="GO" id="GO:0016052">
    <property type="term" value="P:carbohydrate catabolic process"/>
    <property type="evidence" value="ECO:0007669"/>
    <property type="project" value="InterPro"/>
</dbReference>
<dbReference type="Pfam" id="PF16874">
    <property type="entry name" value="Glyco_hydro_36C"/>
    <property type="match status" value="1"/>
</dbReference>
<dbReference type="Pfam" id="PF16875">
    <property type="entry name" value="Glyco_hydro_36N"/>
    <property type="match status" value="1"/>
</dbReference>
<dbReference type="InterPro" id="IPR050985">
    <property type="entry name" value="Alpha-glycosidase_related"/>
</dbReference>
<feature type="domain" description="Glycosyl hydrolase family 36 N-terminal" evidence="7">
    <location>
        <begin position="64"/>
        <end position="284"/>
    </location>
</feature>
<dbReference type="InterPro" id="IPR002252">
    <property type="entry name" value="Glyco_hydro_36"/>
</dbReference>
<dbReference type="InterPro" id="IPR013785">
    <property type="entry name" value="Aldolase_TIM"/>
</dbReference>